<feature type="domain" description="Letm1 RBD" evidence="9">
    <location>
        <begin position="9"/>
        <end position="109"/>
    </location>
</feature>
<dbReference type="PANTHER" id="PTHR14009">
    <property type="entry name" value="LEUCINE ZIPPER-EF-HAND CONTAINING TRANSMEMBRANE PROTEIN"/>
    <property type="match status" value="1"/>
</dbReference>
<keyword evidence="3" id="KW-0999">Mitochondrion inner membrane</keyword>
<evidence type="ECO:0000256" key="2">
    <source>
        <dbReference type="ARBA" id="ARBA00022692"/>
    </source>
</evidence>
<dbReference type="GO" id="GO:0005743">
    <property type="term" value="C:mitochondrial inner membrane"/>
    <property type="evidence" value="ECO:0007669"/>
    <property type="project" value="UniProtKB-SubCell"/>
</dbReference>
<evidence type="ECO:0000259" key="9">
    <source>
        <dbReference type="PROSITE" id="PS51758"/>
    </source>
</evidence>
<evidence type="ECO:0000256" key="5">
    <source>
        <dbReference type="ARBA" id="ARBA00023128"/>
    </source>
</evidence>
<evidence type="ECO:0000256" key="7">
    <source>
        <dbReference type="PROSITE-ProRule" id="PRU01094"/>
    </source>
</evidence>
<evidence type="ECO:0000313" key="10">
    <source>
        <dbReference type="EMBL" id="URD73094.1"/>
    </source>
</evidence>
<dbReference type="PANTHER" id="PTHR14009:SF1">
    <property type="entry name" value="MITOCHONDRIAL PROTON_CALCIUM EXCHANGER PROTEIN"/>
    <property type="match status" value="1"/>
</dbReference>
<keyword evidence="6 8" id="KW-0472">Membrane</keyword>
<dbReference type="GO" id="GO:0043022">
    <property type="term" value="F:ribosome binding"/>
    <property type="evidence" value="ECO:0007669"/>
    <property type="project" value="InterPro"/>
</dbReference>
<keyword evidence="2 8" id="KW-0812">Transmembrane</keyword>
<dbReference type="Pfam" id="PF07766">
    <property type="entry name" value="LETM1_RBD"/>
    <property type="match status" value="1"/>
</dbReference>
<dbReference type="GO" id="GO:0030003">
    <property type="term" value="P:intracellular monoatomic cation homeostasis"/>
    <property type="evidence" value="ECO:0007669"/>
    <property type="project" value="TreeGrafter"/>
</dbReference>
<dbReference type="AlphaFoldDB" id="A0A9E7J9N8"/>
<sequence length="109" mass="12686">MGTIADIFRLVPFAVFIIVPFMEFLLPVFLKLFLNMLPSSFQDKMKEQVRTGAPVFNGEILSFAKLFNDELTLDNISRPRLINMCKYRGIPPIGTDNCLRFMLRRKLQR</sequence>
<reference evidence="10" key="1">
    <citation type="submission" date="2022-05" db="EMBL/GenBank/DDBJ databases">
        <title>The Musa troglodytarum L. genome provides insights into the mechanism of non-climacteric behaviour and enrichment of carotenoids.</title>
        <authorList>
            <person name="Wang J."/>
        </authorList>
    </citation>
    <scope>NUCLEOTIDE SEQUENCE</scope>
    <source>
        <tissue evidence="10">Leaf</tissue>
    </source>
</reference>
<dbReference type="InterPro" id="IPR044202">
    <property type="entry name" value="LETM1/MDM38-like"/>
</dbReference>
<gene>
    <name evidence="10" type="ORF">MUK42_25277</name>
</gene>
<evidence type="ECO:0000313" key="11">
    <source>
        <dbReference type="Proteomes" id="UP001055439"/>
    </source>
</evidence>
<evidence type="ECO:0000256" key="1">
    <source>
        <dbReference type="ARBA" id="ARBA00004434"/>
    </source>
</evidence>
<dbReference type="OrthoDB" id="1735089at2759"/>
<evidence type="ECO:0000256" key="4">
    <source>
        <dbReference type="ARBA" id="ARBA00022989"/>
    </source>
</evidence>
<evidence type="ECO:0000256" key="8">
    <source>
        <dbReference type="SAM" id="Phobius"/>
    </source>
</evidence>
<keyword evidence="11" id="KW-1185">Reference proteome</keyword>
<feature type="transmembrane region" description="Helical" evidence="8">
    <location>
        <begin position="12"/>
        <end position="34"/>
    </location>
</feature>
<evidence type="ECO:0000256" key="3">
    <source>
        <dbReference type="ARBA" id="ARBA00022792"/>
    </source>
</evidence>
<comment type="subcellular location">
    <subcellularLocation>
        <location evidence="1">Mitochondrion inner membrane</location>
        <topology evidence="1">Single-pass membrane protein</topology>
    </subcellularLocation>
</comment>
<protein>
    <submittedName>
        <fullName evidence="10">LETM1-like protein</fullName>
    </submittedName>
</protein>
<dbReference type="EMBL" id="CP097502">
    <property type="protein sequence ID" value="URD73094.1"/>
    <property type="molecule type" value="Genomic_DNA"/>
</dbReference>
<name>A0A9E7J9N8_9LILI</name>
<dbReference type="InterPro" id="IPR033122">
    <property type="entry name" value="LETM1-like_RBD"/>
</dbReference>
<proteinExistence type="predicted"/>
<accession>A0A9E7J9N8</accession>
<keyword evidence="4 8" id="KW-1133">Transmembrane helix</keyword>
<organism evidence="10 11">
    <name type="scientific">Musa troglodytarum</name>
    <name type="common">fe'i banana</name>
    <dbReference type="NCBI Taxonomy" id="320322"/>
    <lineage>
        <taxon>Eukaryota</taxon>
        <taxon>Viridiplantae</taxon>
        <taxon>Streptophyta</taxon>
        <taxon>Embryophyta</taxon>
        <taxon>Tracheophyta</taxon>
        <taxon>Spermatophyta</taxon>
        <taxon>Magnoliopsida</taxon>
        <taxon>Liliopsida</taxon>
        <taxon>Zingiberales</taxon>
        <taxon>Musaceae</taxon>
        <taxon>Musa</taxon>
    </lineage>
</organism>
<keyword evidence="5 7" id="KW-0496">Mitochondrion</keyword>
<dbReference type="PROSITE" id="PS51758">
    <property type="entry name" value="LETM1_RBD"/>
    <property type="match status" value="1"/>
</dbReference>
<dbReference type="Proteomes" id="UP001055439">
    <property type="component" value="Chromosome 1"/>
</dbReference>
<evidence type="ECO:0000256" key="6">
    <source>
        <dbReference type="ARBA" id="ARBA00023136"/>
    </source>
</evidence>